<organism evidence="1 2">
    <name type="scientific">Bacillus thuringiensis</name>
    <dbReference type="NCBI Taxonomy" id="1428"/>
    <lineage>
        <taxon>Bacteria</taxon>
        <taxon>Bacillati</taxon>
        <taxon>Bacillota</taxon>
        <taxon>Bacilli</taxon>
        <taxon>Bacillales</taxon>
        <taxon>Bacillaceae</taxon>
        <taxon>Bacillus</taxon>
        <taxon>Bacillus cereus group</taxon>
    </lineage>
</organism>
<reference evidence="1" key="1">
    <citation type="submission" date="2023-11" db="EMBL/GenBank/DDBJ databases">
        <title>Genome Sequence of Bacillus thuringiensis stain BLB 30AF.</title>
        <authorList>
            <person name="Farhat A."/>
        </authorList>
    </citation>
    <scope>NUCLEOTIDE SEQUENCE</scope>
    <source>
        <strain evidence="1">BLB30AF</strain>
    </source>
</reference>
<comment type="caution">
    <text evidence="1">The sequence shown here is derived from an EMBL/GenBank/DDBJ whole genome shotgun (WGS) entry which is preliminary data.</text>
</comment>
<evidence type="ECO:0000313" key="2">
    <source>
        <dbReference type="Proteomes" id="UP001274571"/>
    </source>
</evidence>
<protein>
    <recommendedName>
        <fullName evidence="3">Replication protein</fullName>
    </recommendedName>
</protein>
<dbReference type="RefSeq" id="WP_320483623.1">
    <property type="nucleotide sequence ID" value="NZ_JAXCMD010000010.1"/>
</dbReference>
<dbReference type="AlphaFoldDB" id="A0AAW9GJB4"/>
<accession>A0AAW9GJB4</accession>
<evidence type="ECO:0000313" key="1">
    <source>
        <dbReference type="EMBL" id="MDY0854368.1"/>
    </source>
</evidence>
<gene>
    <name evidence="1" type="ORF">SOH20_26315</name>
</gene>
<name>A0AAW9GJB4_BACTU</name>
<proteinExistence type="predicted"/>
<sequence length="335" mass="39252">MSTIIKRRHTNQYAQIHNNPLQHDLKDLRAIGLLSHLMSLPIDWIIYKTQLYHKYSRKNIDAAWRELANKNYIIGFNCYLDGKKQSFYSVSDIPFTSEEFSSFIRETVEGLMDLGISVKSLSSIKDVNLTIPNGLTDVPSVHQSKIRKEVTTVPKVQYSQYSTFGTSTKRIYTNKKNTNNKDDDLTINTILNEREISSKNPISDNDILWITNKVKDIFKGKIQARSFNSVSNKCINNYKKGTVPNYENYLITSIENKIEELEIRREREKTLSKLIPSTKKNNHRKEIVPDWLHQQQESQETQKQYKSDIEEDRRRLMEVLQKYKSSKRKGNETRH</sequence>
<dbReference type="Proteomes" id="UP001274571">
    <property type="component" value="Unassembled WGS sequence"/>
</dbReference>
<evidence type="ECO:0008006" key="3">
    <source>
        <dbReference type="Google" id="ProtNLM"/>
    </source>
</evidence>
<dbReference type="EMBL" id="JAXCMD010000010">
    <property type="protein sequence ID" value="MDY0854368.1"/>
    <property type="molecule type" value="Genomic_DNA"/>
</dbReference>